<organism evidence="4 5">
    <name type="scientific">Spirulina subsalsa FACHB-351</name>
    <dbReference type="NCBI Taxonomy" id="234711"/>
    <lineage>
        <taxon>Bacteria</taxon>
        <taxon>Bacillati</taxon>
        <taxon>Cyanobacteriota</taxon>
        <taxon>Cyanophyceae</taxon>
        <taxon>Spirulinales</taxon>
        <taxon>Spirulinaceae</taxon>
        <taxon>Spirulina</taxon>
    </lineage>
</organism>
<feature type="transmembrane region" description="Helical" evidence="2">
    <location>
        <begin position="190"/>
        <end position="207"/>
    </location>
</feature>
<proteinExistence type="predicted"/>
<feature type="domain" description="TPM" evidence="3">
    <location>
        <begin position="47"/>
        <end position="171"/>
    </location>
</feature>
<sequence>MIYHQHPLKTLFALIIVTLGLILQPGWSYALTPDQVPNPYQLSDGWVTDMADVLDSTTEHQLNQIISDLEAKNGAEIVIVTVPQINQDLTPKQFTTELFNLWGIGKAGQDNGILFLTSVGDRAVEIETGYGIEGILPDGRVGRILDNHVVPYFQNDDFSNGILAGTQALIQVVQNETFDPNLSPAANVPNLLWIFTGITAFFAYPFYQLARNKTQEPLLVKPGDYEKIKGFDPSEKLIYVGLRVSAFFILFTLTAIPLILTLYASPNLALLSGVTIILLLFLFLLYKSNTLTAILQTLKTSDSSTQSVFVILSAICGGVIIFFLLYLDFHLIGDILALSLLGMILPRYQRLSTSIPTIFLAIFGSLTFFFFWTLYYNEVWGYVPTLLGALSDSLGRITAGVIVSIFISGLGCFPIAHYLLKWQFKAEEKRHNLRPICNAQSQVPMESLNEETVQSILSEHQKVAQNLGNIRFEGWWTPENRPVAREDVYLRGYVQLKGWLGYGGYLECPVGQELTVSKKSKQLKRPTQTSTGLRRITESCQCCDYIKEYEEAIPRLSSSSSSSGRRSSGSKGRSSSSGGSRGGGRSGGGGAGRRF</sequence>
<feature type="transmembrane region" description="Helical" evidence="2">
    <location>
        <begin position="397"/>
        <end position="420"/>
    </location>
</feature>
<dbReference type="EMBL" id="JAIHOM010000044">
    <property type="protein sequence ID" value="MCW6036716.1"/>
    <property type="molecule type" value="Genomic_DNA"/>
</dbReference>
<keyword evidence="2" id="KW-0812">Transmembrane</keyword>
<feature type="transmembrane region" description="Helical" evidence="2">
    <location>
        <begin position="268"/>
        <end position="286"/>
    </location>
</feature>
<feature type="transmembrane region" description="Helical" evidence="2">
    <location>
        <begin position="237"/>
        <end position="262"/>
    </location>
</feature>
<name>A0ABT3L5D7_9CYAN</name>
<feature type="compositionally biased region" description="Gly residues" evidence="1">
    <location>
        <begin position="579"/>
        <end position="595"/>
    </location>
</feature>
<feature type="compositionally biased region" description="Low complexity" evidence="1">
    <location>
        <begin position="557"/>
        <end position="578"/>
    </location>
</feature>
<feature type="transmembrane region" description="Helical" evidence="2">
    <location>
        <begin position="307"/>
        <end position="325"/>
    </location>
</feature>
<protein>
    <submittedName>
        <fullName evidence="4">TPM domain-containing protein</fullName>
    </submittedName>
</protein>
<keyword evidence="5" id="KW-1185">Reference proteome</keyword>
<dbReference type="InterPro" id="IPR007621">
    <property type="entry name" value="TPM_dom"/>
</dbReference>
<evidence type="ECO:0000259" key="3">
    <source>
        <dbReference type="Pfam" id="PF04536"/>
    </source>
</evidence>
<keyword evidence="2" id="KW-1133">Transmembrane helix</keyword>
<dbReference type="Pfam" id="PF04536">
    <property type="entry name" value="TPM_phosphatase"/>
    <property type="match status" value="1"/>
</dbReference>
<keyword evidence="2" id="KW-0472">Membrane</keyword>
<feature type="transmembrane region" description="Helical" evidence="2">
    <location>
        <begin position="355"/>
        <end position="377"/>
    </location>
</feature>
<gene>
    <name evidence="4" type="ORF">K4A83_10645</name>
</gene>
<evidence type="ECO:0000256" key="2">
    <source>
        <dbReference type="SAM" id="Phobius"/>
    </source>
</evidence>
<dbReference type="PANTHER" id="PTHR30373">
    <property type="entry name" value="UPF0603 PROTEIN YGCG"/>
    <property type="match status" value="1"/>
</dbReference>
<evidence type="ECO:0000256" key="1">
    <source>
        <dbReference type="SAM" id="MobiDB-lite"/>
    </source>
</evidence>
<dbReference type="RefSeq" id="WP_265264520.1">
    <property type="nucleotide sequence ID" value="NZ_JAIHOM010000044.1"/>
</dbReference>
<dbReference type="Proteomes" id="UP001526426">
    <property type="component" value="Unassembled WGS sequence"/>
</dbReference>
<feature type="transmembrane region" description="Helical" evidence="2">
    <location>
        <begin position="331"/>
        <end position="348"/>
    </location>
</feature>
<dbReference type="Gene3D" id="3.10.310.50">
    <property type="match status" value="1"/>
</dbReference>
<evidence type="ECO:0000313" key="4">
    <source>
        <dbReference type="EMBL" id="MCW6036716.1"/>
    </source>
</evidence>
<dbReference type="PANTHER" id="PTHR30373:SF2">
    <property type="entry name" value="UPF0603 PROTEIN YGCG"/>
    <property type="match status" value="1"/>
</dbReference>
<reference evidence="4 5" key="1">
    <citation type="submission" date="2021-08" db="EMBL/GenBank/DDBJ databases">
        <title>Draft genome sequence of Spirulina subsalsa with high tolerance to salinity and hype-accumulation of phycocyanin.</title>
        <authorList>
            <person name="Pei H."/>
            <person name="Jiang L."/>
        </authorList>
    </citation>
    <scope>NUCLEOTIDE SEQUENCE [LARGE SCALE GENOMIC DNA]</scope>
    <source>
        <strain evidence="4 5">FACHB-351</strain>
    </source>
</reference>
<comment type="caution">
    <text evidence="4">The sequence shown here is derived from an EMBL/GenBank/DDBJ whole genome shotgun (WGS) entry which is preliminary data.</text>
</comment>
<evidence type="ECO:0000313" key="5">
    <source>
        <dbReference type="Proteomes" id="UP001526426"/>
    </source>
</evidence>
<accession>A0ABT3L5D7</accession>
<feature type="region of interest" description="Disordered" evidence="1">
    <location>
        <begin position="554"/>
        <end position="595"/>
    </location>
</feature>